<proteinExistence type="predicted"/>
<dbReference type="RefSeq" id="WP_010792702.1">
    <property type="nucleotide sequence ID" value="NZ_CP015879.1"/>
</dbReference>
<gene>
    <name evidence="1" type="ORF">A9C11_33435</name>
</gene>
<sequence>MTNRGSTLNERIDQHLNALRNTPHGHTSGRFLSFVDVPGDSEGNVEGPDHILRILMNDVGNTVGEDFLSNVDSVPLEQFCLMSVIRNEGTGGMLRSLLDSFMSAYANPATSDEAIAILKRLEELKTVPVPASN</sequence>
<evidence type="ECO:0000313" key="2">
    <source>
        <dbReference type="Proteomes" id="UP000077748"/>
    </source>
</evidence>
<organism evidence="1 2">
    <name type="scientific">Pseudomonas citronellolis</name>
    <dbReference type="NCBI Taxonomy" id="53408"/>
    <lineage>
        <taxon>Bacteria</taxon>
        <taxon>Pseudomonadati</taxon>
        <taxon>Pseudomonadota</taxon>
        <taxon>Gammaproteobacteria</taxon>
        <taxon>Pseudomonadales</taxon>
        <taxon>Pseudomonadaceae</taxon>
        <taxon>Pseudomonas</taxon>
    </lineage>
</organism>
<reference evidence="1 2" key="1">
    <citation type="submission" date="2016-05" db="EMBL/GenBank/DDBJ databases">
        <title>Genome Sequence of Pseudomonas citronellolis Strain SJTE-3, an Estrogens and Persistent Organic Pollutants degradation strain.</title>
        <authorList>
            <person name="Liang R."/>
        </authorList>
    </citation>
    <scope>NUCLEOTIDE SEQUENCE [LARGE SCALE GENOMIC DNA]</scope>
    <source>
        <strain evidence="1 2">SJTE-3</strain>
        <plasmid evidence="2">Plasmid prbl16</plasmid>
    </source>
</reference>
<dbReference type="EMBL" id="CP015879">
    <property type="protein sequence ID" value="ANI18958.1"/>
    <property type="molecule type" value="Genomic_DNA"/>
</dbReference>
<evidence type="ECO:0000313" key="1">
    <source>
        <dbReference type="EMBL" id="ANI18958.1"/>
    </source>
</evidence>
<protein>
    <submittedName>
        <fullName evidence="1">Uncharacterized protein</fullName>
    </submittedName>
</protein>
<geneLocation type="plasmid" evidence="2">
    <name>prbl16</name>
</geneLocation>
<keyword evidence="1" id="KW-0614">Plasmid</keyword>
<dbReference type="Proteomes" id="UP000077748">
    <property type="component" value="Plasmid pRBL16"/>
</dbReference>
<dbReference type="GeneID" id="93445032"/>
<dbReference type="AlphaFoldDB" id="A0A1A9KN62"/>
<accession>A0A1A9KN62</accession>
<name>A0A1A9KN62_9PSED</name>